<gene>
    <name evidence="2" type="ORF">GCM10010405_44740</name>
</gene>
<feature type="region of interest" description="Disordered" evidence="1">
    <location>
        <begin position="1"/>
        <end position="105"/>
    </location>
</feature>
<organism evidence="2 3">
    <name type="scientific">Streptomyces macrosporus</name>
    <dbReference type="NCBI Taxonomy" id="44032"/>
    <lineage>
        <taxon>Bacteria</taxon>
        <taxon>Bacillati</taxon>
        <taxon>Actinomycetota</taxon>
        <taxon>Actinomycetes</taxon>
        <taxon>Kitasatosporales</taxon>
        <taxon>Streptomycetaceae</taxon>
        <taxon>Streptomyces</taxon>
    </lineage>
</organism>
<keyword evidence="3" id="KW-1185">Reference proteome</keyword>
<comment type="caution">
    <text evidence="2">The sequence shown here is derived from an EMBL/GenBank/DDBJ whole genome shotgun (WGS) entry which is preliminary data.</text>
</comment>
<dbReference type="Proteomes" id="UP001501638">
    <property type="component" value="Unassembled WGS sequence"/>
</dbReference>
<accession>A0ABP5XNW8</accession>
<sequence length="105" mass="11156">MPKQYPGVTAPQNGVNTDGALLNTSAPGTPERLPDLLQAPWTRDRNPIPRRAGTAVVPPSVRAPGCGGPRAIPLHGHRGRDGERPSRPSDARTARRAGSTAAYRY</sequence>
<protein>
    <submittedName>
        <fullName evidence="2">Uncharacterized protein</fullName>
    </submittedName>
</protein>
<feature type="compositionally biased region" description="Low complexity" evidence="1">
    <location>
        <begin position="96"/>
        <end position="105"/>
    </location>
</feature>
<feature type="compositionally biased region" description="Basic and acidic residues" evidence="1">
    <location>
        <begin position="79"/>
        <end position="93"/>
    </location>
</feature>
<name>A0ABP5XNW8_9ACTN</name>
<feature type="compositionally biased region" description="Polar residues" evidence="1">
    <location>
        <begin position="10"/>
        <end position="27"/>
    </location>
</feature>
<dbReference type="EMBL" id="BAAASZ010000031">
    <property type="protein sequence ID" value="GAA2455796.1"/>
    <property type="molecule type" value="Genomic_DNA"/>
</dbReference>
<evidence type="ECO:0000313" key="3">
    <source>
        <dbReference type="Proteomes" id="UP001501638"/>
    </source>
</evidence>
<proteinExistence type="predicted"/>
<reference evidence="3" key="1">
    <citation type="journal article" date="2019" name="Int. J. Syst. Evol. Microbiol.">
        <title>The Global Catalogue of Microorganisms (GCM) 10K type strain sequencing project: providing services to taxonomists for standard genome sequencing and annotation.</title>
        <authorList>
            <consortium name="The Broad Institute Genomics Platform"/>
            <consortium name="The Broad Institute Genome Sequencing Center for Infectious Disease"/>
            <person name="Wu L."/>
            <person name="Ma J."/>
        </authorList>
    </citation>
    <scope>NUCLEOTIDE SEQUENCE [LARGE SCALE GENOMIC DNA]</scope>
    <source>
        <strain evidence="3">JCM 6305</strain>
    </source>
</reference>
<evidence type="ECO:0000256" key="1">
    <source>
        <dbReference type="SAM" id="MobiDB-lite"/>
    </source>
</evidence>
<evidence type="ECO:0000313" key="2">
    <source>
        <dbReference type="EMBL" id="GAA2455796.1"/>
    </source>
</evidence>